<reference evidence="1 2" key="1">
    <citation type="submission" date="2021-06" db="EMBL/GenBank/DDBJ databases">
        <title>Bacillus sp. RD4P76, an endophyte from a halophyte.</title>
        <authorList>
            <person name="Sun J.-Q."/>
        </authorList>
    </citation>
    <scope>NUCLEOTIDE SEQUENCE [LARGE SCALE GENOMIC DNA]</scope>
    <source>
        <strain evidence="1 2">CGMCC 1.15917</strain>
    </source>
</reference>
<keyword evidence="2" id="KW-1185">Reference proteome</keyword>
<dbReference type="RefSeq" id="WP_217066444.1">
    <property type="nucleotide sequence ID" value="NZ_JAHQCS010000095.1"/>
</dbReference>
<comment type="caution">
    <text evidence="1">The sequence shown here is derived from an EMBL/GenBank/DDBJ whole genome shotgun (WGS) entry which is preliminary data.</text>
</comment>
<sequence>MGWIIFGLFVSSAILFILSLLQKDRTKELEKQVENMSIQLMQEMYQLKQKVKVMEEEFILESNQDDLLGDPARVLTRDDVLAMYEDGYSVTDIATITNREQDDIETMLASSSERKETTCL</sequence>
<accession>A0ABS6JF02</accession>
<name>A0ABS6JF02_9BACI</name>
<dbReference type="Proteomes" id="UP000784880">
    <property type="component" value="Unassembled WGS sequence"/>
</dbReference>
<evidence type="ECO:0000313" key="1">
    <source>
        <dbReference type="EMBL" id="MBU9712261.1"/>
    </source>
</evidence>
<gene>
    <name evidence="1" type="ORF">KS419_10955</name>
</gene>
<proteinExistence type="predicted"/>
<evidence type="ECO:0000313" key="2">
    <source>
        <dbReference type="Proteomes" id="UP000784880"/>
    </source>
</evidence>
<organism evidence="1 2">
    <name type="scientific">Evansella tamaricis</name>
    <dbReference type="NCBI Taxonomy" id="2069301"/>
    <lineage>
        <taxon>Bacteria</taxon>
        <taxon>Bacillati</taxon>
        <taxon>Bacillota</taxon>
        <taxon>Bacilli</taxon>
        <taxon>Bacillales</taxon>
        <taxon>Bacillaceae</taxon>
        <taxon>Evansella</taxon>
    </lineage>
</organism>
<protein>
    <submittedName>
        <fullName evidence="1">Uncharacterized protein</fullName>
    </submittedName>
</protein>
<dbReference type="EMBL" id="JAHQCS010000095">
    <property type="protein sequence ID" value="MBU9712261.1"/>
    <property type="molecule type" value="Genomic_DNA"/>
</dbReference>